<evidence type="ECO:0000313" key="2">
    <source>
        <dbReference type="EnsemblMetazoa" id="tetur01g03910.1"/>
    </source>
</evidence>
<dbReference type="STRING" id="32264.T1JQP0"/>
<evidence type="ECO:0000313" key="3">
    <source>
        <dbReference type="Proteomes" id="UP000015104"/>
    </source>
</evidence>
<feature type="region of interest" description="Disordered" evidence="1">
    <location>
        <begin position="125"/>
        <end position="151"/>
    </location>
</feature>
<dbReference type="HOGENOM" id="CLU_400278_0_0_1"/>
<dbReference type="EnsemblMetazoa" id="tetur01g03910.1">
    <property type="protein sequence ID" value="tetur01g03910.1"/>
    <property type="gene ID" value="tetur01g03910"/>
</dbReference>
<feature type="compositionally biased region" description="Basic and acidic residues" evidence="1">
    <location>
        <begin position="414"/>
        <end position="426"/>
    </location>
</feature>
<feature type="region of interest" description="Disordered" evidence="1">
    <location>
        <begin position="33"/>
        <end position="88"/>
    </location>
</feature>
<protein>
    <submittedName>
        <fullName evidence="2">Uncharacterized protein</fullName>
    </submittedName>
</protein>
<feature type="compositionally biased region" description="Low complexity" evidence="1">
    <location>
        <begin position="369"/>
        <end position="381"/>
    </location>
</feature>
<name>T1JQP0_TETUR</name>
<feature type="compositionally biased region" description="Basic residues" evidence="1">
    <location>
        <begin position="599"/>
        <end position="614"/>
    </location>
</feature>
<keyword evidence="3" id="KW-1185">Reference proteome</keyword>
<dbReference type="AlphaFoldDB" id="T1JQP0"/>
<feature type="region of interest" description="Disordered" evidence="1">
    <location>
        <begin position="301"/>
        <end position="353"/>
    </location>
</feature>
<feature type="compositionally biased region" description="Low complexity" evidence="1">
    <location>
        <begin position="46"/>
        <end position="73"/>
    </location>
</feature>
<feature type="compositionally biased region" description="Basic residues" evidence="1">
    <location>
        <begin position="654"/>
        <end position="671"/>
    </location>
</feature>
<feature type="compositionally biased region" description="Basic and acidic residues" evidence="1">
    <location>
        <begin position="321"/>
        <end position="353"/>
    </location>
</feature>
<feature type="region of interest" description="Disordered" evidence="1">
    <location>
        <begin position="369"/>
        <end position="439"/>
    </location>
</feature>
<sequence>MCSQACLQEMEKFWKDSIRSLLVAALSSQHHGKCPVSEVSDEPNQATSSSTIASPSSSTPSSSLSTNTSVNITPGGSKHESSTFSLSPLSTTSQIAMNNSTSLTPMVEMTASLLSDIISNLSVLKSNQSSQQQNQAQSNTKGKVKRKRRRKRYTLAQKQRFLQQSVWSSTENNDGQLRVQSVLSFQETHKMSMLNQEENLKLRNNSINKPLTPRIGYLSIDGELKDDSDVGQMTDPLCKNSLPSTTHGSKMQSTEPWSSISVNDADIHNDDGNGSFDKSSAKLEEKSLRMEQIGSIKRRLSSDEYLDGNNPDHFVRNNYNSDKDESSQLNKEKKRNEKLCANHDKSSPLETTKLESHVKHSNILASFAPSKSLSSSSLSPKNGYLSEGSDKELIRDDSRKTDNKLKQTKNHGLSRWDDSSSKDSNKHSYLVSGSKNVNTKDKVDKNQSVLISNPLILRDSALLKTITFPEILDYKEMTINLVTNLREESVATLKPPKVQYLPIEATKVEETKYEIAAKTEKFPLVEVKIENKTQVEVKAGVEAGARVAVEVAVEVEIEVNTEKEVEKEEELKESIAMVQALPGIRSSSRNKRDKSSNGRSHHRSRKHSRRRGHSSHSSSAYSTSSRSSSASSFSRSSSSSDSSRFSSLISRSSRGSKSRSKSRSPSIRRRGGSPNFLERRRITSFRVF</sequence>
<organism evidence="2 3">
    <name type="scientific">Tetranychus urticae</name>
    <name type="common">Two-spotted spider mite</name>
    <dbReference type="NCBI Taxonomy" id="32264"/>
    <lineage>
        <taxon>Eukaryota</taxon>
        <taxon>Metazoa</taxon>
        <taxon>Ecdysozoa</taxon>
        <taxon>Arthropoda</taxon>
        <taxon>Chelicerata</taxon>
        <taxon>Arachnida</taxon>
        <taxon>Acari</taxon>
        <taxon>Acariformes</taxon>
        <taxon>Trombidiformes</taxon>
        <taxon>Prostigmata</taxon>
        <taxon>Eleutherengona</taxon>
        <taxon>Raphignathae</taxon>
        <taxon>Tetranychoidea</taxon>
        <taxon>Tetranychidae</taxon>
        <taxon>Tetranychus</taxon>
    </lineage>
</organism>
<feature type="compositionally biased region" description="Low complexity" evidence="1">
    <location>
        <begin position="125"/>
        <end position="141"/>
    </location>
</feature>
<dbReference type="EMBL" id="CAEY01000440">
    <property type="status" value="NOT_ANNOTATED_CDS"/>
    <property type="molecule type" value="Genomic_DNA"/>
</dbReference>
<reference evidence="3" key="1">
    <citation type="submission" date="2011-08" db="EMBL/GenBank/DDBJ databases">
        <authorList>
            <person name="Rombauts S."/>
        </authorList>
    </citation>
    <scope>NUCLEOTIDE SEQUENCE</scope>
    <source>
        <strain evidence="3">London</strain>
    </source>
</reference>
<accession>T1JQP0</accession>
<feature type="compositionally biased region" description="Low complexity" evidence="1">
    <location>
        <begin position="615"/>
        <end position="653"/>
    </location>
</feature>
<feature type="compositionally biased region" description="Basic and acidic residues" evidence="1">
    <location>
        <begin position="388"/>
        <end position="405"/>
    </location>
</feature>
<feature type="compositionally biased region" description="Basic residues" evidence="1">
    <location>
        <begin position="142"/>
        <end position="151"/>
    </location>
</feature>
<feature type="region of interest" description="Disordered" evidence="1">
    <location>
        <begin position="231"/>
        <end position="283"/>
    </location>
</feature>
<evidence type="ECO:0000256" key="1">
    <source>
        <dbReference type="SAM" id="MobiDB-lite"/>
    </source>
</evidence>
<reference evidence="2" key="2">
    <citation type="submission" date="2015-06" db="UniProtKB">
        <authorList>
            <consortium name="EnsemblMetazoa"/>
        </authorList>
    </citation>
    <scope>IDENTIFICATION</scope>
</reference>
<feature type="compositionally biased region" description="Polar residues" evidence="1">
    <location>
        <begin position="241"/>
        <end position="262"/>
    </location>
</feature>
<dbReference type="Proteomes" id="UP000015104">
    <property type="component" value="Unassembled WGS sequence"/>
</dbReference>
<feature type="region of interest" description="Disordered" evidence="1">
    <location>
        <begin position="579"/>
        <end position="678"/>
    </location>
</feature>
<proteinExistence type="predicted"/>